<keyword evidence="2" id="KW-1185">Reference proteome</keyword>
<protein>
    <submittedName>
        <fullName evidence="1">Uncharacterized protein</fullName>
    </submittedName>
</protein>
<gene>
    <name evidence="1" type="ORF">SLEP1_g15114</name>
</gene>
<dbReference type="EMBL" id="BPVZ01000019">
    <property type="protein sequence ID" value="GKV02717.1"/>
    <property type="molecule type" value="Genomic_DNA"/>
</dbReference>
<name>A0AAV5ILC9_9ROSI</name>
<reference evidence="1 2" key="1">
    <citation type="journal article" date="2021" name="Commun. Biol.">
        <title>The genome of Shorea leprosula (Dipterocarpaceae) highlights the ecological relevance of drought in aseasonal tropical rainforests.</title>
        <authorList>
            <person name="Ng K.K.S."/>
            <person name="Kobayashi M.J."/>
            <person name="Fawcett J.A."/>
            <person name="Hatakeyama M."/>
            <person name="Paape T."/>
            <person name="Ng C.H."/>
            <person name="Ang C.C."/>
            <person name="Tnah L.H."/>
            <person name="Lee C.T."/>
            <person name="Nishiyama T."/>
            <person name="Sese J."/>
            <person name="O'Brien M.J."/>
            <person name="Copetti D."/>
            <person name="Mohd Noor M.I."/>
            <person name="Ong R.C."/>
            <person name="Putra M."/>
            <person name="Sireger I.Z."/>
            <person name="Indrioko S."/>
            <person name="Kosugi Y."/>
            <person name="Izuno A."/>
            <person name="Isagi Y."/>
            <person name="Lee S.L."/>
            <person name="Shimizu K.K."/>
        </authorList>
    </citation>
    <scope>NUCLEOTIDE SEQUENCE [LARGE SCALE GENOMIC DNA]</scope>
    <source>
        <strain evidence="1">214</strain>
    </source>
</reference>
<dbReference type="AlphaFoldDB" id="A0AAV5ILC9"/>
<evidence type="ECO:0000313" key="2">
    <source>
        <dbReference type="Proteomes" id="UP001054252"/>
    </source>
</evidence>
<proteinExistence type="predicted"/>
<sequence length="36" mass="4409">MVTWKFSGLFLRFEIDCELWIFGNLAWFCLGYSHDY</sequence>
<comment type="caution">
    <text evidence="1">The sequence shown here is derived from an EMBL/GenBank/DDBJ whole genome shotgun (WGS) entry which is preliminary data.</text>
</comment>
<dbReference type="Proteomes" id="UP001054252">
    <property type="component" value="Unassembled WGS sequence"/>
</dbReference>
<evidence type="ECO:0000313" key="1">
    <source>
        <dbReference type="EMBL" id="GKV02717.1"/>
    </source>
</evidence>
<accession>A0AAV5ILC9</accession>
<organism evidence="1 2">
    <name type="scientific">Rubroshorea leprosula</name>
    <dbReference type="NCBI Taxonomy" id="152421"/>
    <lineage>
        <taxon>Eukaryota</taxon>
        <taxon>Viridiplantae</taxon>
        <taxon>Streptophyta</taxon>
        <taxon>Embryophyta</taxon>
        <taxon>Tracheophyta</taxon>
        <taxon>Spermatophyta</taxon>
        <taxon>Magnoliopsida</taxon>
        <taxon>eudicotyledons</taxon>
        <taxon>Gunneridae</taxon>
        <taxon>Pentapetalae</taxon>
        <taxon>rosids</taxon>
        <taxon>malvids</taxon>
        <taxon>Malvales</taxon>
        <taxon>Dipterocarpaceae</taxon>
        <taxon>Rubroshorea</taxon>
    </lineage>
</organism>